<feature type="region of interest" description="Disordered" evidence="1">
    <location>
        <begin position="1"/>
        <end position="34"/>
    </location>
</feature>
<sequence>MSMLPDFAEQRRSRHAARRARKKTDRHGSPDLSTSVHAWTYSPSSLFHNHHVFFQQKYITSPNTRRSPV</sequence>
<proteinExistence type="predicted"/>
<name>A0AAE1B2R8_9GAST</name>
<accession>A0AAE1B2R8</accession>
<feature type="compositionally biased region" description="Basic residues" evidence="1">
    <location>
        <begin position="12"/>
        <end position="25"/>
    </location>
</feature>
<evidence type="ECO:0000256" key="1">
    <source>
        <dbReference type="SAM" id="MobiDB-lite"/>
    </source>
</evidence>
<evidence type="ECO:0000313" key="2">
    <source>
        <dbReference type="EMBL" id="KAK3798304.1"/>
    </source>
</evidence>
<organism evidence="2 3">
    <name type="scientific">Elysia crispata</name>
    <name type="common">lettuce slug</name>
    <dbReference type="NCBI Taxonomy" id="231223"/>
    <lineage>
        <taxon>Eukaryota</taxon>
        <taxon>Metazoa</taxon>
        <taxon>Spiralia</taxon>
        <taxon>Lophotrochozoa</taxon>
        <taxon>Mollusca</taxon>
        <taxon>Gastropoda</taxon>
        <taxon>Heterobranchia</taxon>
        <taxon>Euthyneura</taxon>
        <taxon>Panpulmonata</taxon>
        <taxon>Sacoglossa</taxon>
        <taxon>Placobranchoidea</taxon>
        <taxon>Plakobranchidae</taxon>
        <taxon>Elysia</taxon>
    </lineage>
</organism>
<reference evidence="2" key="1">
    <citation type="journal article" date="2023" name="G3 (Bethesda)">
        <title>A reference genome for the long-term kleptoplast-retaining sea slug Elysia crispata morphotype clarki.</title>
        <authorList>
            <person name="Eastman K.E."/>
            <person name="Pendleton A.L."/>
            <person name="Shaikh M.A."/>
            <person name="Suttiyut T."/>
            <person name="Ogas R."/>
            <person name="Tomko P."/>
            <person name="Gavelis G."/>
            <person name="Widhalm J.R."/>
            <person name="Wisecaver J.H."/>
        </authorList>
    </citation>
    <scope>NUCLEOTIDE SEQUENCE</scope>
    <source>
        <strain evidence="2">ECLA1</strain>
    </source>
</reference>
<comment type="caution">
    <text evidence="2">The sequence shown here is derived from an EMBL/GenBank/DDBJ whole genome shotgun (WGS) entry which is preliminary data.</text>
</comment>
<protein>
    <submittedName>
        <fullName evidence="2">Uncharacterized protein</fullName>
    </submittedName>
</protein>
<evidence type="ECO:0000313" key="3">
    <source>
        <dbReference type="Proteomes" id="UP001283361"/>
    </source>
</evidence>
<dbReference type="AlphaFoldDB" id="A0AAE1B2R8"/>
<gene>
    <name evidence="2" type="ORF">RRG08_007785</name>
</gene>
<dbReference type="EMBL" id="JAWDGP010000699">
    <property type="protein sequence ID" value="KAK3798304.1"/>
    <property type="molecule type" value="Genomic_DNA"/>
</dbReference>
<keyword evidence="3" id="KW-1185">Reference proteome</keyword>
<dbReference type="Proteomes" id="UP001283361">
    <property type="component" value="Unassembled WGS sequence"/>
</dbReference>